<accession>A0A0D9XU92</accession>
<protein>
    <submittedName>
        <fullName evidence="2">Uncharacterized protein</fullName>
    </submittedName>
</protein>
<name>A0A0D9XU92_9ORYZ</name>
<keyword evidence="1" id="KW-0472">Membrane</keyword>
<reference evidence="3" key="2">
    <citation type="submission" date="2013-12" db="EMBL/GenBank/DDBJ databases">
        <authorList>
            <person name="Yu Y."/>
            <person name="Lee S."/>
            <person name="de Baynast K."/>
            <person name="Wissotski M."/>
            <person name="Liu L."/>
            <person name="Talag J."/>
            <person name="Goicoechea J."/>
            <person name="Angelova A."/>
            <person name="Jetty R."/>
            <person name="Kudrna D."/>
            <person name="Golser W."/>
            <person name="Rivera L."/>
            <person name="Zhang J."/>
            <person name="Wing R."/>
        </authorList>
    </citation>
    <scope>NUCLEOTIDE SEQUENCE</scope>
</reference>
<sequence>MVLWRSMADDLLCTMAHKAKLQGSSLVTVKRLRESEVSVLGKTMEDSKLLQFRAYYLSLFLNVFWLSISMHHISWVEHPYELKICIPDNGSENMHLFRKRE</sequence>
<keyword evidence="1" id="KW-1133">Transmembrane helix</keyword>
<keyword evidence="1" id="KW-0812">Transmembrane</keyword>
<dbReference type="EnsemblPlants" id="LPERR11G16340.1">
    <property type="protein sequence ID" value="LPERR11G16340.1"/>
    <property type="gene ID" value="LPERR11G16340"/>
</dbReference>
<dbReference type="Proteomes" id="UP000032180">
    <property type="component" value="Chromosome 11"/>
</dbReference>
<evidence type="ECO:0000313" key="2">
    <source>
        <dbReference type="EnsemblPlants" id="LPERR11G16340.1"/>
    </source>
</evidence>
<evidence type="ECO:0000256" key="1">
    <source>
        <dbReference type="SAM" id="Phobius"/>
    </source>
</evidence>
<evidence type="ECO:0000313" key="3">
    <source>
        <dbReference type="Proteomes" id="UP000032180"/>
    </source>
</evidence>
<reference evidence="2 3" key="1">
    <citation type="submission" date="2012-08" db="EMBL/GenBank/DDBJ databases">
        <title>Oryza genome evolution.</title>
        <authorList>
            <person name="Wing R.A."/>
        </authorList>
    </citation>
    <scope>NUCLEOTIDE SEQUENCE</scope>
</reference>
<dbReference type="Gramene" id="LPERR11G16340.1">
    <property type="protein sequence ID" value="LPERR11G16340.1"/>
    <property type="gene ID" value="LPERR11G16340"/>
</dbReference>
<reference evidence="2" key="3">
    <citation type="submission" date="2015-04" db="UniProtKB">
        <authorList>
            <consortium name="EnsemblPlants"/>
        </authorList>
    </citation>
    <scope>IDENTIFICATION</scope>
</reference>
<proteinExistence type="predicted"/>
<dbReference type="AlphaFoldDB" id="A0A0D9XU92"/>
<organism evidence="2 3">
    <name type="scientific">Leersia perrieri</name>
    <dbReference type="NCBI Taxonomy" id="77586"/>
    <lineage>
        <taxon>Eukaryota</taxon>
        <taxon>Viridiplantae</taxon>
        <taxon>Streptophyta</taxon>
        <taxon>Embryophyta</taxon>
        <taxon>Tracheophyta</taxon>
        <taxon>Spermatophyta</taxon>
        <taxon>Magnoliopsida</taxon>
        <taxon>Liliopsida</taxon>
        <taxon>Poales</taxon>
        <taxon>Poaceae</taxon>
        <taxon>BOP clade</taxon>
        <taxon>Oryzoideae</taxon>
        <taxon>Oryzeae</taxon>
        <taxon>Oryzinae</taxon>
        <taxon>Leersia</taxon>
    </lineage>
</organism>
<feature type="transmembrane region" description="Helical" evidence="1">
    <location>
        <begin position="54"/>
        <end position="73"/>
    </location>
</feature>
<dbReference type="HOGENOM" id="CLU_2295725_0_0_1"/>
<keyword evidence="3" id="KW-1185">Reference proteome</keyword>